<feature type="compositionally biased region" description="Basic and acidic residues" evidence="9">
    <location>
        <begin position="1"/>
        <end position="15"/>
    </location>
</feature>
<keyword evidence="6 8" id="KW-0520">NAD</keyword>
<proteinExistence type="inferred from homology"/>
<comment type="similarity">
    <text evidence="3 8">Belongs to the NAD(P)-dependent epimerase/dehydratase family.</text>
</comment>
<accession>A0A1G6HQ01</accession>
<comment type="subunit">
    <text evidence="8">Homodimer.</text>
</comment>
<evidence type="ECO:0000313" key="12">
    <source>
        <dbReference type="Proteomes" id="UP000199086"/>
    </source>
</evidence>
<dbReference type="Gene3D" id="3.90.25.10">
    <property type="entry name" value="UDP-galactose 4-epimerase, domain 1"/>
    <property type="match status" value="1"/>
</dbReference>
<keyword evidence="12" id="KW-1185">Reference proteome</keyword>
<dbReference type="NCBIfam" id="NF007956">
    <property type="entry name" value="PRK10675.1"/>
    <property type="match status" value="1"/>
</dbReference>
<dbReference type="PANTHER" id="PTHR43725">
    <property type="entry name" value="UDP-GLUCOSE 4-EPIMERASE"/>
    <property type="match status" value="1"/>
</dbReference>
<dbReference type="Pfam" id="PF16363">
    <property type="entry name" value="GDP_Man_Dehyd"/>
    <property type="match status" value="1"/>
</dbReference>
<evidence type="ECO:0000256" key="1">
    <source>
        <dbReference type="ARBA" id="ARBA00000083"/>
    </source>
</evidence>
<dbReference type="InterPro" id="IPR016040">
    <property type="entry name" value="NAD(P)-bd_dom"/>
</dbReference>
<comment type="catalytic activity">
    <reaction evidence="1 8">
        <text>UDP-alpha-D-glucose = UDP-alpha-D-galactose</text>
        <dbReference type="Rhea" id="RHEA:22168"/>
        <dbReference type="ChEBI" id="CHEBI:58885"/>
        <dbReference type="ChEBI" id="CHEBI:66914"/>
        <dbReference type="EC" id="5.1.3.2"/>
    </reaction>
</comment>
<dbReference type="EC" id="5.1.3.2" evidence="4 8"/>
<feature type="region of interest" description="Disordered" evidence="9">
    <location>
        <begin position="1"/>
        <end position="28"/>
    </location>
</feature>
<keyword evidence="7 8" id="KW-0413">Isomerase</keyword>
<dbReference type="GO" id="GO:0003978">
    <property type="term" value="F:UDP-glucose 4-epimerase activity"/>
    <property type="evidence" value="ECO:0007669"/>
    <property type="project" value="UniProtKB-UniRule"/>
</dbReference>
<protein>
    <recommendedName>
        <fullName evidence="5 8">UDP-glucose 4-epimerase</fullName>
        <ecNumber evidence="4 8">5.1.3.2</ecNumber>
    </recommendedName>
</protein>
<evidence type="ECO:0000256" key="9">
    <source>
        <dbReference type="SAM" id="MobiDB-lite"/>
    </source>
</evidence>
<dbReference type="CDD" id="cd05247">
    <property type="entry name" value="UDP_G4E_1_SDR_e"/>
    <property type="match status" value="1"/>
</dbReference>
<dbReference type="RefSeq" id="WP_245703231.1">
    <property type="nucleotide sequence ID" value="NZ_FMYF01000012.1"/>
</dbReference>
<dbReference type="PANTHER" id="PTHR43725:SF47">
    <property type="entry name" value="UDP-GLUCOSE 4-EPIMERASE"/>
    <property type="match status" value="1"/>
</dbReference>
<organism evidence="11 12">
    <name type="scientific">Raineyella antarctica</name>
    <dbReference type="NCBI Taxonomy" id="1577474"/>
    <lineage>
        <taxon>Bacteria</taxon>
        <taxon>Bacillati</taxon>
        <taxon>Actinomycetota</taxon>
        <taxon>Actinomycetes</taxon>
        <taxon>Propionibacteriales</taxon>
        <taxon>Propionibacteriaceae</taxon>
        <taxon>Raineyella</taxon>
    </lineage>
</organism>
<evidence type="ECO:0000256" key="5">
    <source>
        <dbReference type="ARBA" id="ARBA00018569"/>
    </source>
</evidence>
<sequence length="376" mass="41114">MARTRLNQEERKEEQGPTPVRSSSGWGIPTRYGEGMKILVTGGAGFIGSHTVLLLQQAGHDVTVVDNLSNSSPVALRRVAELSGREVPFVRADIRDRGAMDLLLDEVRPDGVVHFAGMKAVGESAQIPLTYYENNVAGTITLLRAMEAVDCRTIVFSSSATVYGEVDEMPLGEKLPLDAVNPYGRTKEQVEDILSDVADSDERWNVALLRYFNPVGAHPSGRIGEDPNGIPNNLMPFVAQVAVGRREKLMVFGDDYPTPDGTGVRDYIHVMDLSDGHVAAIEYLAQHGGLHRWNLGTGRGYSVLEVRAAFERASGRPIPYEVVPRRPGDVAVSYADPSSALADLGWAATRDIDEMCADHWRWQEQNPYGYAGAPKD</sequence>
<evidence type="ECO:0000259" key="10">
    <source>
        <dbReference type="Pfam" id="PF16363"/>
    </source>
</evidence>
<evidence type="ECO:0000256" key="8">
    <source>
        <dbReference type="RuleBase" id="RU366046"/>
    </source>
</evidence>
<name>A0A1G6HQ01_9ACTN</name>
<dbReference type="GO" id="GO:0005829">
    <property type="term" value="C:cytosol"/>
    <property type="evidence" value="ECO:0007669"/>
    <property type="project" value="TreeGrafter"/>
</dbReference>
<evidence type="ECO:0000256" key="2">
    <source>
        <dbReference type="ARBA" id="ARBA00001911"/>
    </source>
</evidence>
<dbReference type="GO" id="GO:0006012">
    <property type="term" value="P:galactose metabolic process"/>
    <property type="evidence" value="ECO:0007669"/>
    <property type="project" value="UniProtKB-UniPathway"/>
</dbReference>
<evidence type="ECO:0000256" key="7">
    <source>
        <dbReference type="ARBA" id="ARBA00023235"/>
    </source>
</evidence>
<comment type="cofactor">
    <cofactor evidence="2 8">
        <name>NAD(+)</name>
        <dbReference type="ChEBI" id="CHEBI:57540"/>
    </cofactor>
</comment>
<dbReference type="SUPFAM" id="SSF51735">
    <property type="entry name" value="NAD(P)-binding Rossmann-fold domains"/>
    <property type="match status" value="1"/>
</dbReference>
<reference evidence="11 12" key="1">
    <citation type="submission" date="2016-06" db="EMBL/GenBank/DDBJ databases">
        <authorList>
            <person name="Olsen C.W."/>
            <person name="Carey S."/>
            <person name="Hinshaw L."/>
            <person name="Karasin A.I."/>
        </authorList>
    </citation>
    <scope>NUCLEOTIDE SEQUENCE [LARGE SCALE GENOMIC DNA]</scope>
    <source>
        <strain evidence="11 12">LZ-22</strain>
    </source>
</reference>
<gene>
    <name evidence="11" type="ORF">GA0111570_11217</name>
</gene>
<evidence type="ECO:0000256" key="3">
    <source>
        <dbReference type="ARBA" id="ARBA00007637"/>
    </source>
</evidence>
<dbReference type="InterPro" id="IPR036291">
    <property type="entry name" value="NAD(P)-bd_dom_sf"/>
</dbReference>
<dbReference type="EMBL" id="FMYF01000012">
    <property type="protein sequence ID" value="SDB96377.1"/>
    <property type="molecule type" value="Genomic_DNA"/>
</dbReference>
<keyword evidence="8" id="KW-0119">Carbohydrate metabolism</keyword>
<dbReference type="NCBIfam" id="TIGR01179">
    <property type="entry name" value="galE"/>
    <property type="match status" value="1"/>
</dbReference>
<evidence type="ECO:0000313" key="11">
    <source>
        <dbReference type="EMBL" id="SDB96377.1"/>
    </source>
</evidence>
<comment type="pathway">
    <text evidence="8">Carbohydrate metabolism; galactose metabolism.</text>
</comment>
<dbReference type="InterPro" id="IPR005886">
    <property type="entry name" value="UDP_G4E"/>
</dbReference>
<dbReference type="Gene3D" id="3.40.50.720">
    <property type="entry name" value="NAD(P)-binding Rossmann-like Domain"/>
    <property type="match status" value="1"/>
</dbReference>
<dbReference type="AlphaFoldDB" id="A0A1G6HQ01"/>
<evidence type="ECO:0000256" key="6">
    <source>
        <dbReference type="ARBA" id="ARBA00023027"/>
    </source>
</evidence>
<feature type="domain" description="NAD(P)-binding" evidence="10">
    <location>
        <begin position="39"/>
        <end position="358"/>
    </location>
</feature>
<dbReference type="UniPathway" id="UPA00214"/>
<evidence type="ECO:0000256" key="4">
    <source>
        <dbReference type="ARBA" id="ARBA00013189"/>
    </source>
</evidence>
<dbReference type="STRING" id="1577474.GA0111570_11217"/>
<dbReference type="Proteomes" id="UP000199086">
    <property type="component" value="Unassembled WGS sequence"/>
</dbReference>